<proteinExistence type="predicted"/>
<sequence length="353" mass="41386">MDDEKNTQESVDLAQLLENAIMLNLIKEFKEVLKNDTQKQRSIALNNIRKNADDEINIFIKAMAISTLDVLNKNSIKVIKDLDKKNDLKHYSKNISNWDKKINKNIRKYVKSKGIVLDGQKLEKFFYNLCNSEIKAIVDGNITLENAIRTAIKKISDSGIKIITYENTTRNIDVFVRQELLYAQKMSAQDIRDKFSKENNITIFDIDAHPDARPSHQVWQGKRYDITGKYYPTFEELSHGNGSLNDYGCNHKAYPVTNPNDALMYTEEMLKNINTKPFVFRGKEYDGYKAKQNMRYLERQIRALKREKALLDKNKLVDKKVNAKLRHKQKEYREFCKAYNTYPRTNRTRVYTE</sequence>
<name>A0A316MA32_9CLOT</name>
<dbReference type="Proteomes" id="UP000246114">
    <property type="component" value="Unassembled WGS sequence"/>
</dbReference>
<dbReference type="EMBL" id="QAMZ01000012">
    <property type="protein sequence ID" value="PWL55144.1"/>
    <property type="molecule type" value="Genomic_DNA"/>
</dbReference>
<evidence type="ECO:0000313" key="1">
    <source>
        <dbReference type="EMBL" id="PWL55144.1"/>
    </source>
</evidence>
<dbReference type="AlphaFoldDB" id="A0A316MA32"/>
<reference evidence="1 2" key="1">
    <citation type="submission" date="2018-03" db="EMBL/GenBank/DDBJ databases">
        <title>The uncultured portion of the human microbiome is neutrally assembled.</title>
        <authorList>
            <person name="Jeraldo P."/>
            <person name="Boardman L."/>
            <person name="White B.A."/>
            <person name="Nelson H."/>
            <person name="Goldenfeld N."/>
            <person name="Chia N."/>
        </authorList>
    </citation>
    <scope>NUCLEOTIDE SEQUENCE [LARGE SCALE GENOMIC DNA]</scope>
    <source>
        <strain evidence="1">CIM:MAG 903</strain>
    </source>
</reference>
<accession>A0A316MA32</accession>
<gene>
    <name evidence="1" type="ORF">DBY38_02415</name>
</gene>
<dbReference type="GO" id="GO:0005198">
    <property type="term" value="F:structural molecule activity"/>
    <property type="evidence" value="ECO:0007669"/>
    <property type="project" value="InterPro"/>
</dbReference>
<comment type="caution">
    <text evidence="1">The sequence shown here is derived from an EMBL/GenBank/DDBJ whole genome shotgun (WGS) entry which is preliminary data.</text>
</comment>
<dbReference type="Pfam" id="PF06152">
    <property type="entry name" value="Phage_min_cap2"/>
    <property type="match status" value="1"/>
</dbReference>
<protein>
    <recommendedName>
        <fullName evidence="3">Phage minor capsid protein 2</fullName>
    </recommendedName>
</protein>
<evidence type="ECO:0000313" key="2">
    <source>
        <dbReference type="Proteomes" id="UP000246114"/>
    </source>
</evidence>
<organism evidence="1 2">
    <name type="scientific">Clostridium cadaveris</name>
    <dbReference type="NCBI Taxonomy" id="1529"/>
    <lineage>
        <taxon>Bacteria</taxon>
        <taxon>Bacillati</taxon>
        <taxon>Bacillota</taxon>
        <taxon>Clostridia</taxon>
        <taxon>Eubacteriales</taxon>
        <taxon>Clostridiaceae</taxon>
        <taxon>Clostridium</taxon>
    </lineage>
</organism>
<dbReference type="InterPro" id="IPR009319">
    <property type="entry name" value="Phage_A118_VSP1"/>
</dbReference>
<evidence type="ECO:0008006" key="3">
    <source>
        <dbReference type="Google" id="ProtNLM"/>
    </source>
</evidence>